<keyword evidence="2" id="KW-0812">Transmembrane</keyword>
<name>A0A7W4XVR4_KINRA</name>
<dbReference type="RefSeq" id="WP_011981699.1">
    <property type="nucleotide sequence ID" value="NZ_JACHVY010000001.1"/>
</dbReference>
<keyword evidence="2" id="KW-1133">Transmembrane helix</keyword>
<sequence>MTAIVLAVSLLLAGPSVLAALEGTGDVDTALLHLVLALVVTAVAGHLVRGVVRGYQAQAAENPPHPAGEQDAVPGVPGRRRDDF</sequence>
<dbReference type="Proteomes" id="UP000533269">
    <property type="component" value="Unassembled WGS sequence"/>
</dbReference>
<feature type="transmembrane region" description="Helical" evidence="2">
    <location>
        <begin position="29"/>
        <end position="48"/>
    </location>
</feature>
<keyword evidence="3" id="KW-0732">Signal</keyword>
<evidence type="ECO:0000313" key="5">
    <source>
        <dbReference type="Proteomes" id="UP000533269"/>
    </source>
</evidence>
<reference evidence="4 5" key="2">
    <citation type="submission" date="2020-08" db="EMBL/GenBank/DDBJ databases">
        <authorList>
            <person name="Partida-Martinez L."/>
            <person name="Huntemann M."/>
            <person name="Clum A."/>
            <person name="Wang J."/>
            <person name="Palaniappan K."/>
            <person name="Ritter S."/>
            <person name="Chen I.-M."/>
            <person name="Stamatis D."/>
            <person name="Reddy T."/>
            <person name="O'Malley R."/>
            <person name="Daum C."/>
            <person name="Shapiro N."/>
            <person name="Ivanova N."/>
            <person name="Kyrpides N."/>
            <person name="Woyke T."/>
        </authorList>
    </citation>
    <scope>NUCLEOTIDE SEQUENCE [LARGE SCALE GENOMIC DNA]</scope>
    <source>
        <strain evidence="4 5">AS2.23</strain>
    </source>
</reference>
<organism evidence="4 5">
    <name type="scientific">Kineococcus radiotolerans</name>
    <dbReference type="NCBI Taxonomy" id="131568"/>
    <lineage>
        <taxon>Bacteria</taxon>
        <taxon>Bacillati</taxon>
        <taxon>Actinomycetota</taxon>
        <taxon>Actinomycetes</taxon>
        <taxon>Kineosporiales</taxon>
        <taxon>Kineosporiaceae</taxon>
        <taxon>Kineococcus</taxon>
    </lineage>
</organism>
<gene>
    <name evidence="4" type="ORF">FHR75_000415</name>
</gene>
<evidence type="ECO:0000256" key="1">
    <source>
        <dbReference type="SAM" id="MobiDB-lite"/>
    </source>
</evidence>
<feature type="region of interest" description="Disordered" evidence="1">
    <location>
        <begin position="59"/>
        <end position="84"/>
    </location>
</feature>
<proteinExistence type="predicted"/>
<comment type="caution">
    <text evidence="4">The sequence shown here is derived from an EMBL/GenBank/DDBJ whole genome shotgun (WGS) entry which is preliminary data.</text>
</comment>
<evidence type="ECO:0000313" key="4">
    <source>
        <dbReference type="EMBL" id="MBB2899627.1"/>
    </source>
</evidence>
<feature type="signal peptide" evidence="3">
    <location>
        <begin position="1"/>
        <end position="19"/>
    </location>
</feature>
<keyword evidence="2" id="KW-0472">Membrane</keyword>
<feature type="chain" id="PRO_5039232870" evidence="3">
    <location>
        <begin position="20"/>
        <end position="84"/>
    </location>
</feature>
<accession>A0A7W4XVR4</accession>
<evidence type="ECO:0000256" key="3">
    <source>
        <dbReference type="SAM" id="SignalP"/>
    </source>
</evidence>
<protein>
    <submittedName>
        <fullName evidence="4">Uncharacterized protein</fullName>
    </submittedName>
</protein>
<evidence type="ECO:0000256" key="2">
    <source>
        <dbReference type="SAM" id="Phobius"/>
    </source>
</evidence>
<dbReference type="AlphaFoldDB" id="A0A7W4XVR4"/>
<reference evidence="4 5" key="1">
    <citation type="submission" date="2020-08" db="EMBL/GenBank/DDBJ databases">
        <title>The Agave Microbiome: Exploring the role of microbial communities in plant adaptations to desert environments.</title>
        <authorList>
            <person name="Partida-Martinez L.P."/>
        </authorList>
    </citation>
    <scope>NUCLEOTIDE SEQUENCE [LARGE SCALE GENOMIC DNA]</scope>
    <source>
        <strain evidence="4 5">AS2.23</strain>
    </source>
</reference>
<dbReference type="EMBL" id="JACHVY010000001">
    <property type="protein sequence ID" value="MBB2899627.1"/>
    <property type="molecule type" value="Genomic_DNA"/>
</dbReference>